<dbReference type="InterPro" id="IPR027417">
    <property type="entry name" value="P-loop_NTPase"/>
</dbReference>
<name>A0AAD7Y6G8_MYTSE</name>
<organism evidence="1 2">
    <name type="scientific">Mythimna separata</name>
    <name type="common">Oriental armyworm</name>
    <name type="synonym">Pseudaletia separata</name>
    <dbReference type="NCBI Taxonomy" id="271217"/>
    <lineage>
        <taxon>Eukaryota</taxon>
        <taxon>Metazoa</taxon>
        <taxon>Ecdysozoa</taxon>
        <taxon>Arthropoda</taxon>
        <taxon>Hexapoda</taxon>
        <taxon>Insecta</taxon>
        <taxon>Pterygota</taxon>
        <taxon>Neoptera</taxon>
        <taxon>Endopterygota</taxon>
        <taxon>Lepidoptera</taxon>
        <taxon>Glossata</taxon>
        <taxon>Ditrysia</taxon>
        <taxon>Noctuoidea</taxon>
        <taxon>Noctuidae</taxon>
        <taxon>Noctuinae</taxon>
        <taxon>Hadenini</taxon>
        <taxon>Mythimna</taxon>
    </lineage>
</organism>
<keyword evidence="2" id="KW-1185">Reference proteome</keyword>
<comment type="caution">
    <text evidence="1">The sequence shown here is derived from an EMBL/GenBank/DDBJ whole genome shotgun (WGS) entry which is preliminary data.</text>
</comment>
<evidence type="ECO:0008006" key="3">
    <source>
        <dbReference type="Google" id="ProtNLM"/>
    </source>
</evidence>
<proteinExistence type="predicted"/>
<sequence>MSVATYDKGEGTSGIRGQLYETKLLSLIFYRAKHDDSIEEFQLASNIADIGAFDDICIKVKMKGIAKPLIVCIQAKHKDDSEQTLDIDVMKYFRSYLKIRERFEMDNKDEIFQGKFHETESYFVIYTSGKDKFGNDEVVGEFASQLNELIGTGGTAKQPYKHDAHVESLCHIFMKEQAISLAKQVAAYMSGERNFETMLSDELMLTYHVILARYVVEVSEIVPGGHRIATFQQGFFDNYLGEKLNLFKTTLYKEALGRRKIEPSDVKNLMSAFLAEPTDVIKLSKVIGTVITYNNGQLELAKTYAQLETDLKRQLNQVDVSRSTVNEATALAAREMLSKGLKVPAAFGNTDLMLSGSDAKKVRRIKHLTSKFVELLSNCESGNTVTVDNSFDSGFLQLNGGIAGAIGNMFVLDEKTKLMKITDNWESLGDLAQALYKNLTNEIHNLHELRFHFKINKFPKLSFDCSEYEATLARDFLNKLIFYSKQADEKDVEQIIKDKIEEYQADHPNYFQAKTDAMFLKYHDKIQKWWMEPKQASYLTKEIDIFEDAINHIIKDPLLSSINMTCMSILKLVNDYTFTEDAVSSWNLLEHANNVIITENSTLTVVKVLQHLKTKDHVVLDLGYIVNLPTNDRNVLRTELKNTDGCKVIIFVCDEMLNTRDEIKSLENISKVLITKKTVIITNSASVETLQKYFPITHSPVHDENSLNDMSAESQKSILETRVLFQGVEVKLDLIVDDTSKGYVKGDILNQIMYKNQIKVGKLNTSRWYDGIKCMNLYFDRVVQKTINEYVMVSPPLKTLYDIEDDVVLITAEPGMGKSTLLCHLSLETKKCHPEVWIVRVNLLEYSRELCKWKEEGTDINSLETLKFMCQVILREKLGNESNVTITLKEQNGVVYLKDCTGDPWIEFELKLFLHFFNDGKMIFLFDGFDEISPNYMNEAIKCIEVISKHRQKHKTWVTSRSYSEIKILLQGAFGDPYSITHMSLKQKYEYLYKIWESYLVLKEFRKRQLQNVHCFLRFMSKIQYFMLAKYEWPLHEVYMNAWFYLKSQINHTNQPSGDQSFSVKYDFEHVSRAILKQLQKQCIDYEAVADHTPLDVTVKAFFLIDNICNVNENPHMKPFVRWYHDNNTITFFQKYLEKYLAIRFVNKNNMDLFNPDITIAYERELAECIAKHKKLAAYAIFNQDAEKLFYANELEEIKETIKCIEKGEEKTGLICGVANDIPIFIHMTFTEYFAAEYVCDFFKKNEKDNEYLIVLIKYMFNLMVSRPNYDNVRTIIDSKIKMDVTLKRIMENNKEMIDNLLKERITEIHDEYVLSSFKDFWMYVDRELVVIRRVTGQTRRAGRRKRRRRVKRK</sequence>
<accession>A0AAD7Y6G8</accession>
<evidence type="ECO:0000313" key="2">
    <source>
        <dbReference type="Proteomes" id="UP001231518"/>
    </source>
</evidence>
<dbReference type="EMBL" id="JARGEI010000032">
    <property type="protein sequence ID" value="KAJ8704190.1"/>
    <property type="molecule type" value="Genomic_DNA"/>
</dbReference>
<evidence type="ECO:0000313" key="1">
    <source>
        <dbReference type="EMBL" id="KAJ8704190.1"/>
    </source>
</evidence>
<dbReference type="Proteomes" id="UP001231518">
    <property type="component" value="Chromosome 31"/>
</dbReference>
<dbReference type="Gene3D" id="3.40.50.300">
    <property type="entry name" value="P-loop containing nucleotide triphosphate hydrolases"/>
    <property type="match status" value="1"/>
</dbReference>
<protein>
    <recommendedName>
        <fullName evidence="3">NACHT domain-containing protein</fullName>
    </recommendedName>
</protein>
<dbReference type="SUPFAM" id="SSF52540">
    <property type="entry name" value="P-loop containing nucleoside triphosphate hydrolases"/>
    <property type="match status" value="1"/>
</dbReference>
<gene>
    <name evidence="1" type="ORF">PYW07_013484</name>
</gene>
<reference evidence="1" key="1">
    <citation type="submission" date="2023-03" db="EMBL/GenBank/DDBJ databases">
        <title>Chromosome-level genomes of two armyworms, Mythimna separata and Mythimna loreyi, provide insights into the biosynthesis and reception of sex pheromones.</title>
        <authorList>
            <person name="Zhao H."/>
        </authorList>
    </citation>
    <scope>NUCLEOTIDE SEQUENCE</scope>
    <source>
        <strain evidence="1">BeijingLab</strain>
        <tissue evidence="1">Pupa</tissue>
    </source>
</reference>